<proteinExistence type="predicted"/>
<feature type="domain" description="N-acetyltransferase" evidence="1">
    <location>
        <begin position="24"/>
        <end position="168"/>
    </location>
</feature>
<dbReference type="RefSeq" id="WP_111514711.1">
    <property type="nucleotide sequence ID" value="NZ_QFYR01000001.1"/>
</dbReference>
<gene>
    <name evidence="2" type="ORF">DJ018_06690</name>
</gene>
<dbReference type="InterPro" id="IPR000182">
    <property type="entry name" value="GNAT_dom"/>
</dbReference>
<comment type="caution">
    <text evidence="2">The sequence shown here is derived from an EMBL/GenBank/DDBJ whole genome shotgun (WGS) entry which is preliminary data.</text>
</comment>
<keyword evidence="3" id="KW-1185">Reference proteome</keyword>
<evidence type="ECO:0000313" key="2">
    <source>
        <dbReference type="EMBL" id="RAK58261.1"/>
    </source>
</evidence>
<dbReference type="OrthoDB" id="5295305at2"/>
<sequence>MKLEHRTLENRFVRLEPLVEAHREPLREACAADRDLWLQLYSFSMLDTAFDENFDKLIAGALAGPALSYAVIKDEACVGTTSLLRVDEANGALEIGGTYYRPEARGGAVNPAAKRLLFGHAFDGGMARVYLHVDALNARSRSAVLKLGAVQEGILRRDRIVWTGRPRDTVVFSVLEHEWPQVRDRLDARLADFA</sequence>
<evidence type="ECO:0000259" key="1">
    <source>
        <dbReference type="PROSITE" id="PS51186"/>
    </source>
</evidence>
<dbReference type="EMBL" id="QFYR01000001">
    <property type="protein sequence ID" value="RAK58261.1"/>
    <property type="molecule type" value="Genomic_DNA"/>
</dbReference>
<dbReference type="PANTHER" id="PTHR43610:SF1">
    <property type="entry name" value="N-ACETYLTRANSFERASE DOMAIN-CONTAINING PROTEIN"/>
    <property type="match status" value="1"/>
</dbReference>
<dbReference type="InterPro" id="IPR016181">
    <property type="entry name" value="Acyl_CoA_acyltransferase"/>
</dbReference>
<dbReference type="PANTHER" id="PTHR43610">
    <property type="entry name" value="BLL6696 PROTEIN"/>
    <property type="match status" value="1"/>
</dbReference>
<reference evidence="3" key="1">
    <citation type="submission" date="2018-05" db="EMBL/GenBank/DDBJ databases">
        <authorList>
            <person name="Li X."/>
        </authorList>
    </citation>
    <scope>NUCLEOTIDE SEQUENCE [LARGE SCALE GENOMIC DNA]</scope>
    <source>
        <strain evidence="3">YIM 73061</strain>
    </source>
</reference>
<dbReference type="PROSITE" id="PS51186">
    <property type="entry name" value="GNAT"/>
    <property type="match status" value="1"/>
</dbReference>
<organism evidence="2 3">
    <name type="scientific">Phenylobacterium deserti</name>
    <dbReference type="NCBI Taxonomy" id="1914756"/>
    <lineage>
        <taxon>Bacteria</taxon>
        <taxon>Pseudomonadati</taxon>
        <taxon>Pseudomonadota</taxon>
        <taxon>Alphaproteobacteria</taxon>
        <taxon>Caulobacterales</taxon>
        <taxon>Caulobacteraceae</taxon>
        <taxon>Phenylobacterium</taxon>
    </lineage>
</organism>
<dbReference type="AlphaFoldDB" id="A0A328AVR4"/>
<dbReference type="Gene3D" id="3.40.630.30">
    <property type="match status" value="1"/>
</dbReference>
<name>A0A328AVR4_9CAUL</name>
<accession>A0A328AVR4</accession>
<dbReference type="Pfam" id="PF13302">
    <property type="entry name" value="Acetyltransf_3"/>
    <property type="match status" value="1"/>
</dbReference>
<keyword evidence="2" id="KW-0808">Transferase</keyword>
<evidence type="ECO:0000313" key="3">
    <source>
        <dbReference type="Proteomes" id="UP000249725"/>
    </source>
</evidence>
<dbReference type="GO" id="GO:0016747">
    <property type="term" value="F:acyltransferase activity, transferring groups other than amino-acyl groups"/>
    <property type="evidence" value="ECO:0007669"/>
    <property type="project" value="InterPro"/>
</dbReference>
<dbReference type="SUPFAM" id="SSF55729">
    <property type="entry name" value="Acyl-CoA N-acyltransferases (Nat)"/>
    <property type="match status" value="1"/>
</dbReference>
<dbReference type="Proteomes" id="UP000249725">
    <property type="component" value="Unassembled WGS sequence"/>
</dbReference>
<protein>
    <submittedName>
        <fullName evidence="2">N-acetyltransferase</fullName>
    </submittedName>
</protein>